<proteinExistence type="predicted"/>
<keyword evidence="3" id="KW-1185">Reference proteome</keyword>
<feature type="region of interest" description="Disordered" evidence="1">
    <location>
        <begin position="1"/>
        <end position="24"/>
    </location>
</feature>
<protein>
    <submittedName>
        <fullName evidence="2">Uncharacterized protein</fullName>
    </submittedName>
</protein>
<sequence length="89" mass="9686">MDGDGFHPVFGATGDKTAARPEQGADEALVQAQYGNEKAADHPLMICQLALPQDLSQDARGLPMWRCCFSGPPGALMRLVRFRTARTVR</sequence>
<evidence type="ECO:0000256" key="1">
    <source>
        <dbReference type="SAM" id="MobiDB-lite"/>
    </source>
</evidence>
<evidence type="ECO:0000313" key="2">
    <source>
        <dbReference type="EMBL" id="KRG42697.1"/>
    </source>
</evidence>
<accession>A0A0R0AET6</accession>
<organism evidence="2 3">
    <name type="scientific">Stenotrophomonas pictorum JCM 9942</name>
    <dbReference type="NCBI Taxonomy" id="1236960"/>
    <lineage>
        <taxon>Bacteria</taxon>
        <taxon>Pseudomonadati</taxon>
        <taxon>Pseudomonadota</taxon>
        <taxon>Gammaproteobacteria</taxon>
        <taxon>Lysobacterales</taxon>
        <taxon>Lysobacteraceae</taxon>
        <taxon>Stenotrophomonas</taxon>
    </lineage>
</organism>
<dbReference type="Proteomes" id="UP000050836">
    <property type="component" value="Unassembled WGS sequence"/>
</dbReference>
<reference evidence="2 3" key="1">
    <citation type="submission" date="2015-10" db="EMBL/GenBank/DDBJ databases">
        <title>Genome sequencing and analysis of members of genus Stenotrophomonas.</title>
        <authorList>
            <person name="Patil P.P."/>
            <person name="Midha S."/>
            <person name="Patil P.B."/>
        </authorList>
    </citation>
    <scope>NUCLEOTIDE SEQUENCE [LARGE SCALE GENOMIC DNA]</scope>
    <source>
        <strain evidence="2 3">JCM 9942</strain>
    </source>
</reference>
<evidence type="ECO:0000313" key="3">
    <source>
        <dbReference type="Proteomes" id="UP000050836"/>
    </source>
</evidence>
<gene>
    <name evidence="2" type="ORF">ARC78_08360</name>
</gene>
<comment type="caution">
    <text evidence="2">The sequence shown here is derived from an EMBL/GenBank/DDBJ whole genome shotgun (WGS) entry which is preliminary data.</text>
</comment>
<dbReference type="EMBL" id="LLXS01000017">
    <property type="protein sequence ID" value="KRG42697.1"/>
    <property type="molecule type" value="Genomic_DNA"/>
</dbReference>
<dbReference type="AlphaFoldDB" id="A0A0R0AET6"/>
<name>A0A0R0AET6_9GAMM</name>